<protein>
    <submittedName>
        <fullName evidence="2">Spore germination protein PB</fullName>
    </submittedName>
</protein>
<dbReference type="RefSeq" id="WP_132000987.1">
    <property type="nucleotide sequence ID" value="NZ_JABUHM010000006.1"/>
</dbReference>
<evidence type="ECO:0000256" key="1">
    <source>
        <dbReference type="SAM" id="MobiDB-lite"/>
    </source>
</evidence>
<dbReference type="Proteomes" id="UP000295689">
    <property type="component" value="Unassembled WGS sequence"/>
</dbReference>
<dbReference type="Pfam" id="PF10803">
    <property type="entry name" value="GerPB"/>
    <property type="match status" value="1"/>
</dbReference>
<accession>A0A4R2BMQ8</accession>
<dbReference type="InterPro" id="IPR024255">
    <property type="entry name" value="GerPB"/>
</dbReference>
<organism evidence="2 3">
    <name type="scientific">Mesobacillus foraminis</name>
    <dbReference type="NCBI Taxonomy" id="279826"/>
    <lineage>
        <taxon>Bacteria</taxon>
        <taxon>Bacillati</taxon>
        <taxon>Bacillota</taxon>
        <taxon>Bacilli</taxon>
        <taxon>Bacillales</taxon>
        <taxon>Bacillaceae</taxon>
        <taxon>Mesobacillus</taxon>
    </lineage>
</organism>
<evidence type="ECO:0000313" key="3">
    <source>
        <dbReference type="Proteomes" id="UP000295689"/>
    </source>
</evidence>
<dbReference type="AlphaFoldDB" id="A0A4R2BMQ8"/>
<feature type="region of interest" description="Disordered" evidence="1">
    <location>
        <begin position="51"/>
        <end position="87"/>
    </location>
</feature>
<dbReference type="EMBL" id="SLVV01000001">
    <property type="protein sequence ID" value="TCN27933.1"/>
    <property type="molecule type" value="Genomic_DNA"/>
</dbReference>
<evidence type="ECO:0000313" key="2">
    <source>
        <dbReference type="EMBL" id="TCN27933.1"/>
    </source>
</evidence>
<name>A0A4R2BMQ8_9BACI</name>
<reference evidence="2 3" key="1">
    <citation type="journal article" date="2015" name="Stand. Genomic Sci.">
        <title>Genomic Encyclopedia of Bacterial and Archaeal Type Strains, Phase III: the genomes of soil and plant-associated and newly described type strains.</title>
        <authorList>
            <person name="Whitman W.B."/>
            <person name="Woyke T."/>
            <person name="Klenk H.P."/>
            <person name="Zhou Y."/>
            <person name="Lilburn T.G."/>
            <person name="Beck B.J."/>
            <person name="De Vos P."/>
            <person name="Vandamme P."/>
            <person name="Eisen J.A."/>
            <person name="Garrity G."/>
            <person name="Hugenholtz P."/>
            <person name="Kyrpides N.C."/>
        </authorList>
    </citation>
    <scope>NUCLEOTIDE SEQUENCE [LARGE SCALE GENOMIC DNA]</scope>
    <source>
        <strain evidence="2 3">CV53</strain>
    </source>
</reference>
<gene>
    <name evidence="2" type="ORF">EV146_101263</name>
</gene>
<keyword evidence="3" id="KW-1185">Reference proteome</keyword>
<proteinExistence type="predicted"/>
<comment type="caution">
    <text evidence="2">The sequence shown here is derived from an EMBL/GenBank/DDBJ whole genome shotgun (WGS) entry which is preliminary data.</text>
</comment>
<sequence length="87" mass="8681">MANFYIQQSISINLIRIDGITNSSVLQIGSAGVIKPASYLYNTGGFKGPAPQAVPPGSAATGTSPQAAPSGAGNLLEAPAVPLQSPT</sequence>